<comment type="caution">
    <text evidence="3">The sequence shown here is derived from an EMBL/GenBank/DDBJ whole genome shotgun (WGS) entry which is preliminary data.</text>
</comment>
<feature type="transmembrane region" description="Helical" evidence="2">
    <location>
        <begin position="178"/>
        <end position="199"/>
    </location>
</feature>
<organism evidence="3 4">
    <name type="scientific">Chrysochromulina tobinii</name>
    <dbReference type="NCBI Taxonomy" id="1460289"/>
    <lineage>
        <taxon>Eukaryota</taxon>
        <taxon>Haptista</taxon>
        <taxon>Haptophyta</taxon>
        <taxon>Prymnesiophyceae</taxon>
        <taxon>Prymnesiales</taxon>
        <taxon>Chrysochromulinaceae</taxon>
        <taxon>Chrysochromulina</taxon>
    </lineage>
</organism>
<feature type="compositionally biased region" description="Pro residues" evidence="1">
    <location>
        <begin position="353"/>
        <end position="367"/>
    </location>
</feature>
<feature type="transmembrane region" description="Helical" evidence="2">
    <location>
        <begin position="101"/>
        <end position="118"/>
    </location>
</feature>
<evidence type="ECO:0000313" key="4">
    <source>
        <dbReference type="Proteomes" id="UP000037460"/>
    </source>
</evidence>
<keyword evidence="2" id="KW-1133">Transmembrane helix</keyword>
<gene>
    <name evidence="3" type="ORF">Ctob_010184</name>
</gene>
<dbReference type="AlphaFoldDB" id="A0A0M0KBQ4"/>
<evidence type="ECO:0000256" key="2">
    <source>
        <dbReference type="SAM" id="Phobius"/>
    </source>
</evidence>
<keyword evidence="4" id="KW-1185">Reference proteome</keyword>
<feature type="transmembrane region" description="Helical" evidence="2">
    <location>
        <begin position="153"/>
        <end position="172"/>
    </location>
</feature>
<accession>A0A0M0KBQ4</accession>
<keyword evidence="2" id="KW-0812">Transmembrane</keyword>
<evidence type="ECO:0000313" key="3">
    <source>
        <dbReference type="EMBL" id="KOO35848.1"/>
    </source>
</evidence>
<dbReference type="EMBL" id="JWZX01000731">
    <property type="protein sequence ID" value="KOO35848.1"/>
    <property type="molecule type" value="Genomic_DNA"/>
</dbReference>
<feature type="region of interest" description="Disordered" evidence="1">
    <location>
        <begin position="353"/>
        <end position="373"/>
    </location>
</feature>
<feature type="transmembrane region" description="Helical" evidence="2">
    <location>
        <begin position="45"/>
        <end position="73"/>
    </location>
</feature>
<reference evidence="4" key="1">
    <citation type="journal article" date="2015" name="PLoS Genet.">
        <title>Genome Sequence and Transcriptome Analyses of Chrysochromulina tobin: Metabolic Tools for Enhanced Algal Fitness in the Prominent Order Prymnesiales (Haptophyceae).</title>
        <authorList>
            <person name="Hovde B.T."/>
            <person name="Deodato C.R."/>
            <person name="Hunsperger H.M."/>
            <person name="Ryken S.A."/>
            <person name="Yost W."/>
            <person name="Jha R.K."/>
            <person name="Patterson J."/>
            <person name="Monnat R.J. Jr."/>
            <person name="Barlow S.B."/>
            <person name="Starkenburg S.R."/>
            <person name="Cattolico R.A."/>
        </authorList>
    </citation>
    <scope>NUCLEOTIDE SEQUENCE</scope>
    <source>
        <strain evidence="4">CCMP291</strain>
    </source>
</reference>
<evidence type="ECO:0000256" key="1">
    <source>
        <dbReference type="SAM" id="MobiDB-lite"/>
    </source>
</evidence>
<proteinExistence type="predicted"/>
<dbReference type="Proteomes" id="UP000037460">
    <property type="component" value="Unassembled WGS sequence"/>
</dbReference>
<protein>
    <submittedName>
        <fullName evidence="3">Uncharacterized protein</fullName>
    </submittedName>
</protein>
<name>A0A0M0KBQ4_9EUKA</name>
<sequence length="373" mass="41884">MQAQESSKARGYVRIRDGDSNRPVEYKVKGIHLFAMLHSTKEETLLTWPVLLSALTILVQCVILNGFLFAYFVSVSQKAHRTWTWDAIVFEDADGGLSEKLAGLACTLLAPLFLLVKLQSNKEFQQIAMFRAMLDKLYPAEGQAGSARPRGHFLYWAAVYQFRVVWIVPYVIFVNAAFVASTTNIRLILVMVLVAAYLLEVDDYMFQALALLGPGGEPSKEFDEHTSIEVEKSTVAACAMMHVRSVRFMTLVQGVLMIIIKLHPWMVAAWMIPVIGYVFGALTASEIPQIQSSRDLDLLLVISLTVAWIFGMRCVLLPVCGEDSYFFQVESFFSTRPGIWLMSLWTDFPPPPPPMDLRPPPPSPLPPMRLSTM</sequence>
<keyword evidence="2" id="KW-0472">Membrane</keyword>
<feature type="transmembrane region" description="Helical" evidence="2">
    <location>
        <begin position="296"/>
        <end position="319"/>
    </location>
</feature>